<organism evidence="4 5">
    <name type="scientific">Deinococcus aetherius</name>
    <dbReference type="NCBI Taxonomy" id="200252"/>
    <lineage>
        <taxon>Bacteria</taxon>
        <taxon>Thermotogati</taxon>
        <taxon>Deinococcota</taxon>
        <taxon>Deinococci</taxon>
        <taxon>Deinococcales</taxon>
        <taxon>Deinococcaceae</taxon>
        <taxon>Deinococcus</taxon>
    </lineage>
</organism>
<keyword evidence="2" id="KW-0732">Signal</keyword>
<keyword evidence="5" id="KW-1185">Reference proteome</keyword>
<geneLocation type="plasmid" evidence="4 5">
    <name>pDAETH-1</name>
</geneLocation>
<dbReference type="SUPFAM" id="SSF51445">
    <property type="entry name" value="(Trans)glycosidases"/>
    <property type="match status" value="1"/>
</dbReference>
<evidence type="ECO:0000256" key="2">
    <source>
        <dbReference type="SAM" id="SignalP"/>
    </source>
</evidence>
<dbReference type="EMBL" id="AP026561">
    <property type="protein sequence ID" value="BDP43940.1"/>
    <property type="molecule type" value="Genomic_DNA"/>
</dbReference>
<evidence type="ECO:0000259" key="3">
    <source>
        <dbReference type="PROSITE" id="PS50022"/>
    </source>
</evidence>
<dbReference type="InterPro" id="IPR017853">
    <property type="entry name" value="GH"/>
</dbReference>
<feature type="signal peptide" evidence="2">
    <location>
        <begin position="1"/>
        <end position="25"/>
    </location>
</feature>
<dbReference type="SUPFAM" id="SSF49785">
    <property type="entry name" value="Galactose-binding domain-like"/>
    <property type="match status" value="1"/>
</dbReference>
<dbReference type="Pfam" id="PF00754">
    <property type="entry name" value="F5_F8_type_C"/>
    <property type="match status" value="1"/>
</dbReference>
<dbReference type="PROSITE" id="PS51257">
    <property type="entry name" value="PROKAR_LIPOPROTEIN"/>
    <property type="match status" value="1"/>
</dbReference>
<dbReference type="Gene3D" id="2.60.120.260">
    <property type="entry name" value="Galactose-binding domain-like"/>
    <property type="match status" value="1"/>
</dbReference>
<dbReference type="RefSeq" id="WP_264777773.1">
    <property type="nucleotide sequence ID" value="NZ_AP026561.1"/>
</dbReference>
<gene>
    <name evidence="4" type="ORF">DAETH_39090</name>
</gene>
<evidence type="ECO:0000256" key="1">
    <source>
        <dbReference type="SAM" id="MobiDB-lite"/>
    </source>
</evidence>
<proteinExistence type="predicted"/>
<feature type="chain" id="PRO_5045672500" description="F5/8 type C domain-containing protein" evidence="2">
    <location>
        <begin position="26"/>
        <end position="641"/>
    </location>
</feature>
<keyword evidence="4" id="KW-0614">Plasmid</keyword>
<dbReference type="Gene3D" id="3.20.20.80">
    <property type="entry name" value="Glycosidases"/>
    <property type="match status" value="1"/>
</dbReference>
<dbReference type="InterPro" id="IPR000421">
    <property type="entry name" value="FA58C"/>
</dbReference>
<protein>
    <recommendedName>
        <fullName evidence="3">F5/8 type C domain-containing protein</fullName>
    </recommendedName>
</protein>
<reference evidence="4" key="1">
    <citation type="submission" date="2022-07" db="EMBL/GenBank/DDBJ databases">
        <title>Complete Genome Sequence of the Radioresistant Bacterium Deinococcus aetherius ST0316, Isolated from the Air Dust collected in Lower Stratosphere above Japan.</title>
        <authorList>
            <person name="Satoh K."/>
            <person name="Hagiwara K."/>
            <person name="Katsumata K."/>
            <person name="Kubo A."/>
            <person name="Yokobori S."/>
            <person name="Yamagishi A."/>
            <person name="Oono Y."/>
            <person name="Narumi I."/>
        </authorList>
    </citation>
    <scope>NUCLEOTIDE SEQUENCE</scope>
    <source>
        <strain evidence="4">ST0316</strain>
        <plasmid evidence="4">pDAETH-1</plasmid>
    </source>
</reference>
<sequence>MSKRTTPALTLLTLALTACGQPAQSGETSAPTLHTQAAVTANVYVDWGETRGTITNELYGVGLYGGVAPSVATQPTYKTNLSYFKPGLVRFHYNDLINDSATDPRGWVDVANRRWDEARIKTVMDAIDSLNSGTYEYYKPAKLVNIPRWPAWMKTYTYTSGGHSETLLDPSEFDNYAAFCAQLATILKNQGRNVKYYTPTNELDSRYYVPYLNGGDKLDELITLHNKVAAAIRAADPNAKIGGLEFARGDLTDGVRRFIRGTKGSLDVVMYHFYANDDPYAADADVYNRTQDAARHGQDIVNIVRQEGLNLPVMDTEFNINYAGRQDYKMTLSQGAVYDALVFIGAANTGQVGTAAWNDRDGYYGKLNNDDGTNSIRVGAHNLQMFNTFMTGQRVTSTSDNGALVTLATTSAGRKSMALVNRSSTAQTVKVNFSSLWSTTATWNRYVVAPDPRYYYTGTLSTADLQNGNLTVEPNSVTVLTVADSAAVTSTSRELSRTGWTASASGSGAGEGPANALDGSVTTRWSTGAPQANGQWFQVDFGSAKTFDRVILDANNSLTDFPRRYEVYASNDPANLGMPLVTGPGIAVSGSAYGTGGGFAGAPTIITFAPKTARYLRIVQKGCCTPGSNWWGINDLRVYSH</sequence>
<evidence type="ECO:0000313" key="4">
    <source>
        <dbReference type="EMBL" id="BDP43940.1"/>
    </source>
</evidence>
<dbReference type="PROSITE" id="PS50022">
    <property type="entry name" value="FA58C_3"/>
    <property type="match status" value="1"/>
</dbReference>
<dbReference type="InterPro" id="IPR008979">
    <property type="entry name" value="Galactose-bd-like_sf"/>
</dbReference>
<accession>A0ABM8AJH1</accession>
<evidence type="ECO:0000313" key="5">
    <source>
        <dbReference type="Proteomes" id="UP001064971"/>
    </source>
</evidence>
<feature type="region of interest" description="Disordered" evidence="1">
    <location>
        <begin position="497"/>
        <end position="516"/>
    </location>
</feature>
<name>A0ABM8AJH1_9DEIO</name>
<dbReference type="Proteomes" id="UP001064971">
    <property type="component" value="Plasmid pDAETH-1"/>
</dbReference>
<feature type="domain" description="F5/8 type C" evidence="3">
    <location>
        <begin position="483"/>
        <end position="641"/>
    </location>
</feature>